<feature type="transmembrane region" description="Helical" evidence="6">
    <location>
        <begin position="246"/>
        <end position="271"/>
    </location>
</feature>
<dbReference type="GeneID" id="77728596"/>
<evidence type="ECO:0000256" key="5">
    <source>
        <dbReference type="ARBA" id="ARBA00023136"/>
    </source>
</evidence>
<proteinExistence type="predicted"/>
<feature type="transmembrane region" description="Helical" evidence="6">
    <location>
        <begin position="309"/>
        <end position="330"/>
    </location>
</feature>
<dbReference type="RefSeq" id="XP_052948417.1">
    <property type="nucleotide sequence ID" value="XM_053089391.1"/>
</dbReference>
<accession>A0AA38LWQ8</accession>
<dbReference type="EMBL" id="JAKWFO010000003">
    <property type="protein sequence ID" value="KAI9638640.1"/>
    <property type="molecule type" value="Genomic_DNA"/>
</dbReference>
<evidence type="ECO:0000256" key="3">
    <source>
        <dbReference type="ARBA" id="ARBA00022692"/>
    </source>
</evidence>
<keyword evidence="4 6" id="KW-1133">Transmembrane helix</keyword>
<feature type="transmembrane region" description="Helical" evidence="6">
    <location>
        <begin position="277"/>
        <end position="297"/>
    </location>
</feature>
<organism evidence="7 8">
    <name type="scientific">Dioszegia hungarica</name>
    <dbReference type="NCBI Taxonomy" id="4972"/>
    <lineage>
        <taxon>Eukaryota</taxon>
        <taxon>Fungi</taxon>
        <taxon>Dikarya</taxon>
        <taxon>Basidiomycota</taxon>
        <taxon>Agaricomycotina</taxon>
        <taxon>Tremellomycetes</taxon>
        <taxon>Tremellales</taxon>
        <taxon>Bulleribasidiaceae</taxon>
        <taxon>Dioszegia</taxon>
    </lineage>
</organism>
<protein>
    <submittedName>
        <fullName evidence="7">Major facilitator superfamily domain-containing protein</fullName>
    </submittedName>
</protein>
<comment type="caution">
    <text evidence="7">The sequence shown here is derived from an EMBL/GenBank/DDBJ whole genome shotgun (WGS) entry which is preliminary data.</text>
</comment>
<evidence type="ECO:0000313" key="7">
    <source>
        <dbReference type="EMBL" id="KAI9638640.1"/>
    </source>
</evidence>
<feature type="transmembrane region" description="Helical" evidence="6">
    <location>
        <begin position="336"/>
        <end position="361"/>
    </location>
</feature>
<feature type="transmembrane region" description="Helical" evidence="6">
    <location>
        <begin position="87"/>
        <end position="105"/>
    </location>
</feature>
<sequence>MHRSIGRSKLTRPVRFRMDVFMLPLLCFMNVCSYLDKANIGVANTAGMSADLGLSTQQYQALLTIFYVVYTLFQWEFIMLKYIQPKLWLGSIVLLWGLTSALQGVTQGFAGMMVCRVVIAALEAGGGPAISFYFTMLYPRGEFGFRWAIFQASSCVSNAMAGAMAYGLVQLKTSLTPWRLVYVVESSPTFLCGILIFLFIPNGPDKCIFLNGRQKEIALERVQRGVIVEKHGFTWRHMLQGFKEPWTWWIGLIHFFGGIGGIGYMVIAFAPSIGARYFAVYITVIGMYIAQPLMFSWCATNAESDSKRAATLITFLVMGQLGSILGSNVYDDPPRYIKGNSICAAGLFANIILAITGTYYLKWRNRQKDEKYGKHDPTVRLQQSVDGGDNPNFRFVM</sequence>
<keyword evidence="8" id="KW-1185">Reference proteome</keyword>
<name>A0AA38LWQ8_9TREE</name>
<feature type="transmembrane region" description="Helical" evidence="6">
    <location>
        <begin position="180"/>
        <end position="200"/>
    </location>
</feature>
<dbReference type="GO" id="GO:0022857">
    <property type="term" value="F:transmembrane transporter activity"/>
    <property type="evidence" value="ECO:0007669"/>
    <property type="project" value="InterPro"/>
</dbReference>
<dbReference type="AlphaFoldDB" id="A0AA38LWQ8"/>
<keyword evidence="2" id="KW-0813">Transport</keyword>
<dbReference type="Pfam" id="PF07690">
    <property type="entry name" value="MFS_1"/>
    <property type="match status" value="1"/>
</dbReference>
<gene>
    <name evidence="7" type="ORF">MKK02DRAFT_36280</name>
</gene>
<dbReference type="Proteomes" id="UP001164286">
    <property type="component" value="Unassembled WGS sequence"/>
</dbReference>
<evidence type="ECO:0000256" key="6">
    <source>
        <dbReference type="SAM" id="Phobius"/>
    </source>
</evidence>
<evidence type="ECO:0000313" key="8">
    <source>
        <dbReference type="Proteomes" id="UP001164286"/>
    </source>
</evidence>
<dbReference type="GO" id="GO:0016020">
    <property type="term" value="C:membrane"/>
    <property type="evidence" value="ECO:0007669"/>
    <property type="project" value="UniProtKB-SubCell"/>
</dbReference>
<feature type="transmembrane region" description="Helical" evidence="6">
    <location>
        <begin position="147"/>
        <end position="168"/>
    </location>
</feature>
<evidence type="ECO:0000256" key="2">
    <source>
        <dbReference type="ARBA" id="ARBA00022448"/>
    </source>
</evidence>
<keyword evidence="5 6" id="KW-0472">Membrane</keyword>
<dbReference type="InterPro" id="IPR011701">
    <property type="entry name" value="MFS"/>
</dbReference>
<dbReference type="SUPFAM" id="SSF103473">
    <property type="entry name" value="MFS general substrate transporter"/>
    <property type="match status" value="1"/>
</dbReference>
<dbReference type="PANTHER" id="PTHR43791:SF36">
    <property type="entry name" value="TRANSPORTER, PUTATIVE (AFU_ORTHOLOGUE AFUA_6G08340)-RELATED"/>
    <property type="match status" value="1"/>
</dbReference>
<dbReference type="PANTHER" id="PTHR43791">
    <property type="entry name" value="PERMEASE-RELATED"/>
    <property type="match status" value="1"/>
</dbReference>
<evidence type="ECO:0000256" key="1">
    <source>
        <dbReference type="ARBA" id="ARBA00004141"/>
    </source>
</evidence>
<dbReference type="Gene3D" id="1.20.1250.20">
    <property type="entry name" value="MFS general substrate transporter like domains"/>
    <property type="match status" value="1"/>
</dbReference>
<dbReference type="InterPro" id="IPR036259">
    <property type="entry name" value="MFS_trans_sf"/>
</dbReference>
<keyword evidence="3 6" id="KW-0812">Transmembrane</keyword>
<evidence type="ECO:0000256" key="4">
    <source>
        <dbReference type="ARBA" id="ARBA00022989"/>
    </source>
</evidence>
<comment type="subcellular location">
    <subcellularLocation>
        <location evidence="1">Membrane</location>
        <topology evidence="1">Multi-pass membrane protein</topology>
    </subcellularLocation>
</comment>
<reference evidence="7" key="1">
    <citation type="journal article" date="2022" name="G3 (Bethesda)">
        <title>High quality genome of the basidiomycete yeast Dioszegia hungarica PDD-24b-2 isolated from cloud water.</title>
        <authorList>
            <person name="Jarrige D."/>
            <person name="Haridas S."/>
            <person name="Bleykasten-Grosshans C."/>
            <person name="Joly M."/>
            <person name="Nadalig T."/>
            <person name="Sancelme M."/>
            <person name="Vuilleumier S."/>
            <person name="Grigoriev I.V."/>
            <person name="Amato P."/>
            <person name="Bringel F."/>
        </authorList>
    </citation>
    <scope>NUCLEOTIDE SEQUENCE</scope>
    <source>
        <strain evidence="7">PDD-24b-2</strain>
    </source>
</reference>
<feature type="transmembrane region" description="Helical" evidence="6">
    <location>
        <begin position="57"/>
        <end position="75"/>
    </location>
</feature>